<name>A0A8E1V9Z7_9GAMM</name>
<dbReference type="Proteomes" id="UP000071979">
    <property type="component" value="Unassembled WGS sequence"/>
</dbReference>
<feature type="domain" description="Bacterial Ig-like" evidence="1">
    <location>
        <begin position="138"/>
        <end position="204"/>
    </location>
</feature>
<dbReference type="InterPro" id="IPR044016">
    <property type="entry name" value="Big_13"/>
</dbReference>
<evidence type="ECO:0000313" key="2">
    <source>
        <dbReference type="EMBL" id="KTS68458.1"/>
    </source>
</evidence>
<gene>
    <name evidence="2" type="ORF">SA3R_07620</name>
</gene>
<comment type="caution">
    <text evidence="2">The sequence shown here is derived from an EMBL/GenBank/DDBJ whole genome shotgun (WGS) entry which is preliminary data.</text>
</comment>
<evidence type="ECO:0000313" key="3">
    <source>
        <dbReference type="Proteomes" id="UP000071979"/>
    </source>
</evidence>
<dbReference type="Gene3D" id="2.60.40.10">
    <property type="entry name" value="Immunoglobulins"/>
    <property type="match status" value="2"/>
</dbReference>
<reference evidence="2 3" key="1">
    <citation type="journal article" date="2016" name="Front. Microbiol.">
        <title>Genomic Resource of Rice Seed Associated Bacteria.</title>
        <authorList>
            <person name="Midha S."/>
            <person name="Bansal K."/>
            <person name="Sharma S."/>
            <person name="Kumar N."/>
            <person name="Patil P.P."/>
            <person name="Chaudhry V."/>
            <person name="Patil P.B."/>
        </authorList>
    </citation>
    <scope>NUCLEOTIDE SEQUENCE [LARGE SCALE GENOMIC DNA]</scope>
    <source>
        <strain evidence="2 3">SA3</strain>
    </source>
</reference>
<dbReference type="EMBL" id="LDSE01000012">
    <property type="protein sequence ID" value="KTS68458.1"/>
    <property type="molecule type" value="Genomic_DNA"/>
</dbReference>
<dbReference type="RefSeq" id="WP_058775574.1">
    <property type="nucleotide sequence ID" value="NZ_LDSD01000002.1"/>
</dbReference>
<protein>
    <recommendedName>
        <fullName evidence="1">Bacterial Ig-like domain-containing protein</fullName>
    </recommendedName>
</protein>
<dbReference type="AlphaFoldDB" id="A0A8E1V9Z7"/>
<dbReference type="Pfam" id="PF19077">
    <property type="entry name" value="Big_13"/>
    <property type="match status" value="1"/>
</dbReference>
<organism evidence="2 3">
    <name type="scientific">Pantoea dispersa</name>
    <dbReference type="NCBI Taxonomy" id="59814"/>
    <lineage>
        <taxon>Bacteria</taxon>
        <taxon>Pseudomonadati</taxon>
        <taxon>Pseudomonadota</taxon>
        <taxon>Gammaproteobacteria</taxon>
        <taxon>Enterobacterales</taxon>
        <taxon>Erwiniaceae</taxon>
        <taxon>Pantoea</taxon>
    </lineage>
</organism>
<dbReference type="InterPro" id="IPR013783">
    <property type="entry name" value="Ig-like_fold"/>
</dbReference>
<evidence type="ECO:0000259" key="1">
    <source>
        <dbReference type="Pfam" id="PF19077"/>
    </source>
</evidence>
<accession>A0A8E1V9Z7</accession>
<proteinExistence type="predicted"/>
<sequence length="291" mass="31017">MSTSRFGYPFFPLEPAVENQVPVTFDSAWVNDGGFIVDGEITRDTRPALNGYAGRGVTLECYHHGELVGSTLSDAQTGYFSFTLPAALAGGSHQFVAQVAATPQSTSAPFTLIVEDAGFVPVTLTAMHSGTQFIWPEESTTQTQPTFSGKGQPGSRVELFDNDEPLGSALVDSDHKWTFTPSHALAAGEHQIVVTCGAGNVSAPVSLIVADDITGDVARPEALSGLHLHDLLASVPVNLFQDAELNPDTQQYELVLNNDDLQQELTQSGIVGHSLVLTEQDLQQLLGDVPQ</sequence>